<evidence type="ECO:0000313" key="1">
    <source>
        <dbReference type="EMBL" id="SPR00647.1"/>
    </source>
</evidence>
<reference evidence="1 2" key="1">
    <citation type="submission" date="2018-03" db="EMBL/GenBank/DDBJ databases">
        <authorList>
            <person name="Fogelqvist J."/>
        </authorList>
    </citation>
    <scope>NUCLEOTIDE SEQUENCE [LARGE SCALE GENOMIC DNA]</scope>
</reference>
<proteinExistence type="predicted"/>
<dbReference type="AlphaFoldDB" id="A0A3P3YKB4"/>
<name>A0A3P3YKB4_PLABS</name>
<dbReference type="EMBL" id="OVEO01000015">
    <property type="protein sequence ID" value="SPR00647.1"/>
    <property type="molecule type" value="Genomic_DNA"/>
</dbReference>
<organism evidence="1 2">
    <name type="scientific">Plasmodiophora brassicae</name>
    <name type="common">Clubroot disease agent</name>
    <dbReference type="NCBI Taxonomy" id="37360"/>
    <lineage>
        <taxon>Eukaryota</taxon>
        <taxon>Sar</taxon>
        <taxon>Rhizaria</taxon>
        <taxon>Endomyxa</taxon>
        <taxon>Phytomyxea</taxon>
        <taxon>Plasmodiophorida</taxon>
        <taxon>Plasmodiophoridae</taxon>
        <taxon>Plasmodiophora</taxon>
    </lineage>
</organism>
<accession>A0A3P3YKB4</accession>
<gene>
    <name evidence="1" type="ORF">PLBR_LOCUS7862</name>
</gene>
<keyword evidence="1" id="KW-0496">Mitochondrion</keyword>
<sequence>MTPRRRLLRPAASDTRAGITVFVGAPADWADVSSRAFPLLARTTKLAFEVMVGSRAQAGVEWVLLWLHSVVSFAASAYPVPPTVVRIIVDMMQSPSTVIEHLRGNAGRRAAPTYDDVQIAIDNLTGQTTVAFHNASYIEVVATGTPTAGRDPLPAYAAPAVSFEAGNRVIEAHQIKLYVRHLLGERTVAAFVKRPEGWVVKKAADIKGSVVVTRNVRRFFKVVSQDIFLGSKSSNFVKILFVDCDKATIVLTSSSHQQASLQMPSWTDHISVPIDQ</sequence>
<protein>
    <submittedName>
        <fullName evidence="1">Uncharacterized protein</fullName>
    </submittedName>
</protein>
<dbReference type="Proteomes" id="UP000290189">
    <property type="component" value="Unassembled WGS sequence"/>
</dbReference>
<evidence type="ECO:0000313" key="2">
    <source>
        <dbReference type="Proteomes" id="UP000290189"/>
    </source>
</evidence>
<geneLocation type="mitochondrion" evidence="1"/>